<dbReference type="GO" id="GO:0009116">
    <property type="term" value="P:nucleoside metabolic process"/>
    <property type="evidence" value="ECO:0007669"/>
    <property type="project" value="InterPro"/>
</dbReference>
<evidence type="ECO:0000313" key="7">
    <source>
        <dbReference type="WBParaSite" id="DME_0000091501-mRNA-1"/>
    </source>
</evidence>
<dbReference type="InterPro" id="IPR015424">
    <property type="entry name" value="PyrdxlP-dep_Trfase"/>
</dbReference>
<reference evidence="7" key="1">
    <citation type="submission" date="2016-04" db="UniProtKB">
        <authorList>
            <consortium name="WormBaseParasite"/>
        </authorList>
    </citation>
    <scope>IDENTIFICATION</scope>
</reference>
<dbReference type="STRING" id="318479.A0A158Q2V5"/>
<dbReference type="PANTHER" id="PTHR42806:SF1">
    <property type="entry name" value="GLYCINE DEHYDROGENASE (DECARBOXYLATING)"/>
    <property type="match status" value="1"/>
</dbReference>
<dbReference type="InterPro" id="IPR015422">
    <property type="entry name" value="PyrdxlP-dep_Trfase_small"/>
</dbReference>
<evidence type="ECO:0000313" key="5">
    <source>
        <dbReference type="Proteomes" id="UP000038040"/>
    </source>
</evidence>
<accession>A0A158Q2V5</accession>
<name>A0A158Q2V5_DRAME</name>
<dbReference type="OrthoDB" id="5835539at2759"/>
<dbReference type="PANTHER" id="PTHR42806">
    <property type="entry name" value="GLYCINE CLEAVAGE SYSTEM P-PROTEIN"/>
    <property type="match status" value="1"/>
</dbReference>
<dbReference type="InterPro" id="IPR015421">
    <property type="entry name" value="PyrdxlP-dep_Trfase_major"/>
</dbReference>
<keyword evidence="1" id="KW-0663">Pyridoxal phosphate</keyword>
<evidence type="ECO:0000313" key="4">
    <source>
        <dbReference type="EMBL" id="VDN55302.1"/>
    </source>
</evidence>
<dbReference type="SUPFAM" id="SSF53383">
    <property type="entry name" value="PLP-dependent transferases"/>
    <property type="match status" value="1"/>
</dbReference>
<dbReference type="Proteomes" id="UP000038040">
    <property type="component" value="Unplaced"/>
</dbReference>
<dbReference type="AlphaFoldDB" id="A0A158Q2V5"/>
<dbReference type="InterPro" id="IPR023010">
    <property type="entry name" value="GcvPA"/>
</dbReference>
<dbReference type="GO" id="GO:0004375">
    <property type="term" value="F:glycine dehydrogenase (decarboxylating) activity"/>
    <property type="evidence" value="ECO:0007669"/>
    <property type="project" value="InterPro"/>
</dbReference>
<feature type="domain" description="Glycine cleavage system P-protein N-terminal" evidence="3">
    <location>
        <begin position="32"/>
        <end position="208"/>
    </location>
</feature>
<keyword evidence="2" id="KW-0560">Oxidoreductase</keyword>
<dbReference type="WBParaSite" id="DME_0000091501-mRNA-1">
    <property type="protein sequence ID" value="DME_0000091501-mRNA-1"/>
    <property type="gene ID" value="DME_0000091501"/>
</dbReference>
<dbReference type="Gene3D" id="3.90.1150.10">
    <property type="entry name" value="Aspartate Aminotransferase, domain 1"/>
    <property type="match status" value="1"/>
</dbReference>
<proteinExistence type="predicted"/>
<protein>
    <submittedName>
        <fullName evidence="7">Glycine dehydrogenase (aminomethyl-transferring)</fullName>
    </submittedName>
</protein>
<reference evidence="4 6" key="2">
    <citation type="submission" date="2018-11" db="EMBL/GenBank/DDBJ databases">
        <authorList>
            <consortium name="Pathogen Informatics"/>
        </authorList>
    </citation>
    <scope>NUCLEOTIDE SEQUENCE [LARGE SCALE GENOMIC DNA]</scope>
</reference>
<dbReference type="Proteomes" id="UP000274756">
    <property type="component" value="Unassembled WGS sequence"/>
</dbReference>
<organism evidence="5 7">
    <name type="scientific">Dracunculus medinensis</name>
    <name type="common">Guinea worm</name>
    <dbReference type="NCBI Taxonomy" id="318479"/>
    <lineage>
        <taxon>Eukaryota</taxon>
        <taxon>Metazoa</taxon>
        <taxon>Ecdysozoa</taxon>
        <taxon>Nematoda</taxon>
        <taxon>Chromadorea</taxon>
        <taxon>Rhabditida</taxon>
        <taxon>Spirurina</taxon>
        <taxon>Dracunculoidea</taxon>
        <taxon>Dracunculidae</taxon>
        <taxon>Dracunculus</taxon>
    </lineage>
</organism>
<dbReference type="InterPro" id="IPR049315">
    <property type="entry name" value="GDC-P_N"/>
</dbReference>
<evidence type="ECO:0000259" key="3">
    <source>
        <dbReference type="Pfam" id="PF02347"/>
    </source>
</evidence>
<evidence type="ECO:0000256" key="1">
    <source>
        <dbReference type="ARBA" id="ARBA00022898"/>
    </source>
</evidence>
<sequence>MTYHHLLLTHMRKALSLSTVIVRSLKYECFADRHIGPSQNDVKVMLDLLGFEKLDDLTDAIVPKSITLKRSLHLPKASGEFEMLTELHRIANENKIYKSYIGTGYYDCILPAVIRRNMLENAGWVTPYTPYQAEISQGRLESLFNFQTMICDLTGLQIANASLLDESTACAEAVALAVRYTKRSAILVDEFLHPQNIALLETRSKYCSLTHFSKFYHSL</sequence>
<dbReference type="FunFam" id="3.40.640.10:FF:000199">
    <property type="entry name" value="Glycine dehydrogenase [decarboxylating], mitochondrial"/>
    <property type="match status" value="1"/>
</dbReference>
<keyword evidence="6" id="KW-1185">Reference proteome</keyword>
<evidence type="ECO:0000256" key="2">
    <source>
        <dbReference type="ARBA" id="ARBA00023002"/>
    </source>
</evidence>
<dbReference type="Gene3D" id="3.40.640.10">
    <property type="entry name" value="Type I PLP-dependent aspartate aminotransferase-like (Major domain)"/>
    <property type="match status" value="1"/>
</dbReference>
<dbReference type="Pfam" id="PF02347">
    <property type="entry name" value="GDC-P"/>
    <property type="match status" value="1"/>
</dbReference>
<dbReference type="EMBL" id="UYYG01001152">
    <property type="protein sequence ID" value="VDN55302.1"/>
    <property type="molecule type" value="Genomic_DNA"/>
</dbReference>
<evidence type="ECO:0000313" key="6">
    <source>
        <dbReference type="Proteomes" id="UP000274756"/>
    </source>
</evidence>
<gene>
    <name evidence="4" type="ORF">DME_LOCUS5275</name>
</gene>